<dbReference type="Pfam" id="PF00106">
    <property type="entry name" value="adh_short"/>
    <property type="match status" value="1"/>
</dbReference>
<dbReference type="GO" id="GO:0016491">
    <property type="term" value="F:oxidoreductase activity"/>
    <property type="evidence" value="ECO:0007669"/>
    <property type="project" value="UniProtKB-KW"/>
</dbReference>
<evidence type="ECO:0000313" key="6">
    <source>
        <dbReference type="Proteomes" id="UP001237642"/>
    </source>
</evidence>
<reference evidence="5" key="1">
    <citation type="submission" date="2023-02" db="EMBL/GenBank/DDBJ databases">
        <title>Genome of toxic invasive species Heracleum sosnowskyi carries increased number of genes despite the absence of recent whole-genome duplications.</title>
        <authorList>
            <person name="Schelkunov M."/>
            <person name="Shtratnikova V."/>
            <person name="Makarenko M."/>
            <person name="Klepikova A."/>
            <person name="Omelchenko D."/>
            <person name="Novikova G."/>
            <person name="Obukhova E."/>
            <person name="Bogdanov V."/>
            <person name="Penin A."/>
            <person name="Logacheva M."/>
        </authorList>
    </citation>
    <scope>NUCLEOTIDE SEQUENCE</scope>
    <source>
        <strain evidence="5">Hsosn_3</strain>
        <tissue evidence="5">Leaf</tissue>
    </source>
</reference>
<evidence type="ECO:0000256" key="1">
    <source>
        <dbReference type="ARBA" id="ARBA00006484"/>
    </source>
</evidence>
<protein>
    <submittedName>
        <fullName evidence="5">(+)-neomenthol dehydrogenase</fullName>
    </submittedName>
</protein>
<gene>
    <name evidence="5" type="ORF">POM88_026140</name>
</gene>
<dbReference type="Gene3D" id="3.40.50.720">
    <property type="entry name" value="NAD(P)-binding Rossmann-like Domain"/>
    <property type="match status" value="1"/>
</dbReference>
<organism evidence="5 6">
    <name type="scientific">Heracleum sosnowskyi</name>
    <dbReference type="NCBI Taxonomy" id="360622"/>
    <lineage>
        <taxon>Eukaryota</taxon>
        <taxon>Viridiplantae</taxon>
        <taxon>Streptophyta</taxon>
        <taxon>Embryophyta</taxon>
        <taxon>Tracheophyta</taxon>
        <taxon>Spermatophyta</taxon>
        <taxon>Magnoliopsida</taxon>
        <taxon>eudicotyledons</taxon>
        <taxon>Gunneridae</taxon>
        <taxon>Pentapetalae</taxon>
        <taxon>asterids</taxon>
        <taxon>campanulids</taxon>
        <taxon>Apiales</taxon>
        <taxon>Apiaceae</taxon>
        <taxon>Apioideae</taxon>
        <taxon>apioid superclade</taxon>
        <taxon>Tordylieae</taxon>
        <taxon>Tordyliinae</taxon>
        <taxon>Heracleum</taxon>
    </lineage>
</organism>
<dbReference type="GO" id="GO:0016020">
    <property type="term" value="C:membrane"/>
    <property type="evidence" value="ECO:0007669"/>
    <property type="project" value="TreeGrafter"/>
</dbReference>
<sequence length="301" mass="33586">MNSKEPNTTSSFPSFPSTRWWSKETVAIVTGANKGIGYAMVKRLSELGVTVILTARDNARGLKAVETLKGLGLDVYFHCLDISKHASITEFASWFKKEFGKLDILVNNAAVSYNEIHENSVEHAHEVIQTNYYGPKSLIEALFPFFSRSPTTARVLNLSSRLGLLNKVKNPEIKQTLLYEEQLSEDQIDKIVNLFIDDVKKGRWSSRGWPENWTDYAVSKLALNAYSKVLANRYRGRGLSVNCFCPGHTQTSMTHGTGNYTADAAAELGVNIALIPAKDLPTGKFFLRSSRGVYYNAYSKL</sequence>
<reference evidence="5" key="2">
    <citation type="submission" date="2023-05" db="EMBL/GenBank/DDBJ databases">
        <authorList>
            <person name="Schelkunov M.I."/>
        </authorList>
    </citation>
    <scope>NUCLEOTIDE SEQUENCE</scope>
    <source>
        <strain evidence="5">Hsosn_3</strain>
        <tissue evidence="5">Leaf</tissue>
    </source>
</reference>
<dbReference type="PRINTS" id="PR00081">
    <property type="entry name" value="GDHRDH"/>
</dbReference>
<dbReference type="PANTHER" id="PTHR43490">
    <property type="entry name" value="(+)-NEOMENTHOL DEHYDROGENASE"/>
    <property type="match status" value="1"/>
</dbReference>
<dbReference type="InterPro" id="IPR036291">
    <property type="entry name" value="NAD(P)-bd_dom_sf"/>
</dbReference>
<dbReference type="InterPro" id="IPR002347">
    <property type="entry name" value="SDR_fam"/>
</dbReference>
<dbReference type="Pfam" id="PF13561">
    <property type="entry name" value="adh_short_C2"/>
    <property type="match status" value="1"/>
</dbReference>
<dbReference type="AlphaFoldDB" id="A0AAD8MN84"/>
<evidence type="ECO:0000256" key="4">
    <source>
        <dbReference type="RuleBase" id="RU000363"/>
    </source>
</evidence>
<keyword evidence="3" id="KW-0560">Oxidoreductase</keyword>
<dbReference type="Proteomes" id="UP001237642">
    <property type="component" value="Unassembled WGS sequence"/>
</dbReference>
<dbReference type="EMBL" id="JAUIZM010000006">
    <property type="protein sequence ID" value="KAK1379396.1"/>
    <property type="molecule type" value="Genomic_DNA"/>
</dbReference>
<comment type="similarity">
    <text evidence="1 4">Belongs to the short-chain dehydrogenases/reductases (SDR) family.</text>
</comment>
<keyword evidence="2" id="KW-0521">NADP</keyword>
<dbReference type="SUPFAM" id="SSF51735">
    <property type="entry name" value="NAD(P)-binding Rossmann-fold domains"/>
    <property type="match status" value="1"/>
</dbReference>
<proteinExistence type="inferred from homology"/>
<evidence type="ECO:0000313" key="5">
    <source>
        <dbReference type="EMBL" id="KAK1379396.1"/>
    </source>
</evidence>
<name>A0AAD8MN84_9APIA</name>
<evidence type="ECO:0000256" key="2">
    <source>
        <dbReference type="ARBA" id="ARBA00022857"/>
    </source>
</evidence>
<dbReference type="PANTHER" id="PTHR43490:SF60">
    <property type="entry name" value="NAD(P)-BINDING ROSSMANN-FOLD SUPERFAMILY PROTEIN"/>
    <property type="match status" value="1"/>
</dbReference>
<keyword evidence="6" id="KW-1185">Reference proteome</keyword>
<dbReference type="PRINTS" id="PR00080">
    <property type="entry name" value="SDRFAMILY"/>
</dbReference>
<accession>A0AAD8MN84</accession>
<evidence type="ECO:0000256" key="3">
    <source>
        <dbReference type="ARBA" id="ARBA00023002"/>
    </source>
</evidence>
<comment type="caution">
    <text evidence="5">The sequence shown here is derived from an EMBL/GenBank/DDBJ whole genome shotgun (WGS) entry which is preliminary data.</text>
</comment>
<dbReference type="FunFam" id="3.40.50.720:FF:000387">
    <property type="entry name" value="NAD(P)-binding Rossmann-fold superfamily protein"/>
    <property type="match status" value="1"/>
</dbReference>